<sequence length="59" mass="6832">MAKEIWEVYYRQQGDQEGRVFCERIGYPKGMSIDDVWQDSYSEISGNATIVGVQMMVVH</sequence>
<evidence type="ECO:0000313" key="1">
    <source>
        <dbReference type="EMBL" id="SDZ18837.1"/>
    </source>
</evidence>
<dbReference type="AlphaFoldDB" id="A0A1H3QZI3"/>
<evidence type="ECO:0000313" key="2">
    <source>
        <dbReference type="Proteomes" id="UP000199230"/>
    </source>
</evidence>
<keyword evidence="2" id="KW-1185">Reference proteome</keyword>
<accession>A0A1H3QZI3</accession>
<dbReference type="STRING" id="159292.SAMN05192546_11149"/>
<proteinExistence type="predicted"/>
<reference evidence="1 2" key="1">
    <citation type="submission" date="2016-10" db="EMBL/GenBank/DDBJ databases">
        <authorList>
            <person name="de Groot N.N."/>
        </authorList>
    </citation>
    <scope>NUCLEOTIDE SEQUENCE [LARGE SCALE GENOMIC DNA]</scope>
    <source>
        <strain evidence="1 2">APO</strain>
    </source>
</reference>
<organism evidence="1 2">
    <name type="scientific">Tindallia californiensis</name>
    <dbReference type="NCBI Taxonomy" id="159292"/>
    <lineage>
        <taxon>Bacteria</taxon>
        <taxon>Bacillati</taxon>
        <taxon>Bacillota</taxon>
        <taxon>Clostridia</taxon>
        <taxon>Peptostreptococcales</taxon>
        <taxon>Tindalliaceae</taxon>
        <taxon>Tindallia</taxon>
    </lineage>
</organism>
<dbReference type="RefSeq" id="WP_093315323.1">
    <property type="nucleotide sequence ID" value="NZ_FNPV01000011.1"/>
</dbReference>
<dbReference type="Proteomes" id="UP000199230">
    <property type="component" value="Unassembled WGS sequence"/>
</dbReference>
<gene>
    <name evidence="1" type="ORF">SAMN05192546_11149</name>
</gene>
<name>A0A1H3QZI3_9FIRM</name>
<dbReference type="EMBL" id="FNPV01000011">
    <property type="protein sequence ID" value="SDZ18837.1"/>
    <property type="molecule type" value="Genomic_DNA"/>
</dbReference>
<protein>
    <submittedName>
        <fullName evidence="1">Uncharacterized protein</fullName>
    </submittedName>
</protein>